<dbReference type="RefSeq" id="WP_104428921.1">
    <property type="nucleotide sequence ID" value="NZ_PTIZ01000005.1"/>
</dbReference>
<dbReference type="Gene3D" id="3.90.550.10">
    <property type="entry name" value="Spore Coat Polysaccharide Biosynthesis Protein SpsA, Chain A"/>
    <property type="match status" value="1"/>
</dbReference>
<evidence type="ECO:0000256" key="1">
    <source>
        <dbReference type="ARBA" id="ARBA00006739"/>
    </source>
</evidence>
<dbReference type="GO" id="GO:0016757">
    <property type="term" value="F:glycosyltransferase activity"/>
    <property type="evidence" value="ECO:0007669"/>
    <property type="project" value="UniProtKB-KW"/>
</dbReference>
<keyword evidence="4" id="KW-0812">Transmembrane</keyword>
<keyword evidence="3" id="KW-0808">Transferase</keyword>
<dbReference type="InterPro" id="IPR001173">
    <property type="entry name" value="Glyco_trans_2-like"/>
</dbReference>
<reference evidence="6 7" key="1">
    <citation type="submission" date="2018-02" db="EMBL/GenBank/DDBJ databases">
        <title>Subsurface microbial communities from deep shales in Ohio and West Virginia, USA.</title>
        <authorList>
            <person name="Wrighton K."/>
        </authorList>
    </citation>
    <scope>NUCLEOTIDE SEQUENCE [LARGE SCALE GENOMIC DNA]</scope>
    <source>
        <strain evidence="6 7">OWC-DMM</strain>
    </source>
</reference>
<proteinExistence type="inferred from homology"/>
<dbReference type="PANTHER" id="PTHR43179:SF12">
    <property type="entry name" value="GALACTOFURANOSYLTRANSFERASE GLFT2"/>
    <property type="match status" value="1"/>
</dbReference>
<dbReference type="PANTHER" id="PTHR43179">
    <property type="entry name" value="RHAMNOSYLTRANSFERASE WBBL"/>
    <property type="match status" value="1"/>
</dbReference>
<comment type="caution">
    <text evidence="6">The sequence shown here is derived from an EMBL/GenBank/DDBJ whole genome shotgun (WGS) entry which is preliminary data.</text>
</comment>
<dbReference type="Proteomes" id="UP000240010">
    <property type="component" value="Unassembled WGS sequence"/>
</dbReference>
<keyword evidence="2" id="KW-0328">Glycosyltransferase</keyword>
<keyword evidence="4" id="KW-1133">Transmembrane helix</keyword>
<accession>A0A2S6HDY6</accession>
<dbReference type="Pfam" id="PF00535">
    <property type="entry name" value="Glycos_transf_2"/>
    <property type="match status" value="1"/>
</dbReference>
<dbReference type="InterPro" id="IPR029044">
    <property type="entry name" value="Nucleotide-diphossugar_trans"/>
</dbReference>
<name>A0A2S6HDY6_9GAMM</name>
<evidence type="ECO:0000256" key="2">
    <source>
        <dbReference type="ARBA" id="ARBA00022676"/>
    </source>
</evidence>
<comment type="similarity">
    <text evidence="1">Belongs to the glycosyltransferase 2 family.</text>
</comment>
<keyword evidence="4" id="KW-0472">Membrane</keyword>
<evidence type="ECO:0000256" key="3">
    <source>
        <dbReference type="ARBA" id="ARBA00022679"/>
    </source>
</evidence>
<dbReference type="CDD" id="cd04186">
    <property type="entry name" value="GT_2_like_c"/>
    <property type="match status" value="1"/>
</dbReference>
<evidence type="ECO:0000313" key="6">
    <source>
        <dbReference type="EMBL" id="PPK75704.1"/>
    </source>
</evidence>
<feature type="transmembrane region" description="Helical" evidence="4">
    <location>
        <begin position="268"/>
        <end position="294"/>
    </location>
</feature>
<protein>
    <recommendedName>
        <fullName evidence="5">Glycosyltransferase 2-like domain-containing protein</fullName>
    </recommendedName>
</protein>
<feature type="domain" description="Glycosyltransferase 2-like" evidence="5">
    <location>
        <begin position="7"/>
        <end position="190"/>
    </location>
</feature>
<sequence>MTSADLSIIIVNWNSVDYLRNCIASILANTHNIKYEIIVVDSASYDGCRDMLKNLYPQVHFIQSEYNVGFARANNIGAGYACGTSVLLLNPDTEVRSHAIERLYSCLQTLPHAGIIGCRLLNSDGSLQTSGVQPLPTIANQILDAEILQRWFPKSSLLMSARKFEGATSPVPVEAISGACMMIQREVFDQVRGFSTDYFMYAEDLDLCYKICMAGYTNYYVADAEIMHHGGGSTQHRRSRFSEVMIPESTSRLLRKTHGHSYSTGYRIALSVAAVFRLILLSLCFPATLIKLLAYEWWRGAIDKWFVILRWGLGLEKWVHEYDAGLSGGKLNESEKSEKTDE</sequence>
<evidence type="ECO:0000313" key="7">
    <source>
        <dbReference type="Proteomes" id="UP000240010"/>
    </source>
</evidence>
<dbReference type="AlphaFoldDB" id="A0A2S6HDY6"/>
<evidence type="ECO:0000259" key="5">
    <source>
        <dbReference type="Pfam" id="PF00535"/>
    </source>
</evidence>
<evidence type="ECO:0000256" key="4">
    <source>
        <dbReference type="SAM" id="Phobius"/>
    </source>
</evidence>
<organism evidence="6 7">
    <name type="scientific">Methylobacter tundripaludum</name>
    <dbReference type="NCBI Taxonomy" id="173365"/>
    <lineage>
        <taxon>Bacteria</taxon>
        <taxon>Pseudomonadati</taxon>
        <taxon>Pseudomonadota</taxon>
        <taxon>Gammaproteobacteria</taxon>
        <taxon>Methylococcales</taxon>
        <taxon>Methylococcaceae</taxon>
        <taxon>Methylobacter</taxon>
    </lineage>
</organism>
<dbReference type="EMBL" id="PTIZ01000005">
    <property type="protein sequence ID" value="PPK75704.1"/>
    <property type="molecule type" value="Genomic_DNA"/>
</dbReference>
<dbReference type="SUPFAM" id="SSF53448">
    <property type="entry name" value="Nucleotide-diphospho-sugar transferases"/>
    <property type="match status" value="1"/>
</dbReference>
<gene>
    <name evidence="6" type="ORF">B0F87_105176</name>
</gene>